<name>A0A2I0JB24_PUNGR</name>
<dbReference type="Proteomes" id="UP000233551">
    <property type="component" value="Unassembled WGS sequence"/>
</dbReference>
<evidence type="ECO:0000313" key="2">
    <source>
        <dbReference type="Proteomes" id="UP000233551"/>
    </source>
</evidence>
<accession>A0A2I0JB24</accession>
<keyword evidence="2" id="KW-1185">Reference proteome</keyword>
<sequence length="162" mass="18378">MWHVVVGPDMKSAGFQPDSTQTGPVIPDPPIKSDYTSTCLSSSSSSSATASPLLFDLSVFFLFFFDFQNVLELFRDSGILLRKRRGFFSEIRFPEDAGYNNKPIRRIFSHRESDFSGVLRLINDCNNVRELRQIHIQLVKSLSITESVLVNRLIFVCVHQSS</sequence>
<dbReference type="EMBL" id="PGOL01001881">
    <property type="protein sequence ID" value="PKI53110.1"/>
    <property type="molecule type" value="Genomic_DNA"/>
</dbReference>
<comment type="caution">
    <text evidence="1">The sequence shown here is derived from an EMBL/GenBank/DDBJ whole genome shotgun (WGS) entry which is preliminary data.</text>
</comment>
<gene>
    <name evidence="1" type="ORF">CRG98_026499</name>
</gene>
<protein>
    <submittedName>
        <fullName evidence="1">Uncharacterized protein</fullName>
    </submittedName>
</protein>
<dbReference type="AlphaFoldDB" id="A0A2I0JB24"/>
<organism evidence="1 2">
    <name type="scientific">Punica granatum</name>
    <name type="common">Pomegranate</name>
    <dbReference type="NCBI Taxonomy" id="22663"/>
    <lineage>
        <taxon>Eukaryota</taxon>
        <taxon>Viridiplantae</taxon>
        <taxon>Streptophyta</taxon>
        <taxon>Embryophyta</taxon>
        <taxon>Tracheophyta</taxon>
        <taxon>Spermatophyta</taxon>
        <taxon>Magnoliopsida</taxon>
        <taxon>eudicotyledons</taxon>
        <taxon>Gunneridae</taxon>
        <taxon>Pentapetalae</taxon>
        <taxon>rosids</taxon>
        <taxon>malvids</taxon>
        <taxon>Myrtales</taxon>
        <taxon>Lythraceae</taxon>
        <taxon>Punica</taxon>
    </lineage>
</organism>
<evidence type="ECO:0000313" key="1">
    <source>
        <dbReference type="EMBL" id="PKI53110.1"/>
    </source>
</evidence>
<proteinExistence type="predicted"/>
<reference evidence="1 2" key="1">
    <citation type="submission" date="2017-11" db="EMBL/GenBank/DDBJ databases">
        <title>De-novo sequencing of pomegranate (Punica granatum L.) genome.</title>
        <authorList>
            <person name="Akparov Z."/>
            <person name="Amiraslanov A."/>
            <person name="Hajiyeva S."/>
            <person name="Abbasov M."/>
            <person name="Kaur K."/>
            <person name="Hamwieh A."/>
            <person name="Solovyev V."/>
            <person name="Salamov A."/>
            <person name="Braich B."/>
            <person name="Kosarev P."/>
            <person name="Mahmoud A."/>
            <person name="Hajiyev E."/>
            <person name="Babayeva S."/>
            <person name="Izzatullayeva V."/>
            <person name="Mammadov A."/>
            <person name="Mammadov A."/>
            <person name="Sharifova S."/>
            <person name="Ojaghi J."/>
            <person name="Eynullazada K."/>
            <person name="Bayramov B."/>
            <person name="Abdulazimova A."/>
            <person name="Shahmuradov I."/>
        </authorList>
    </citation>
    <scope>NUCLEOTIDE SEQUENCE [LARGE SCALE GENOMIC DNA]</scope>
    <source>
        <strain evidence="2">cv. AG2017</strain>
        <tissue evidence="1">Leaf</tissue>
    </source>
</reference>